<dbReference type="AlphaFoldDB" id="A0A3A4ZGM8"/>
<sequence>MSQRNQPCPQCGAPLDDDGYCRYHQGSRAEVPVTVSPAETYFIVKPTPRLIPEALLPVALVLFMISVFYVFLGNTLELYEIGELTNLVMLLVKAVTAWIIAIYNFERNKVLLSVLFSINAVLGTLVFVLNLIG</sequence>
<reference evidence="2 3" key="1">
    <citation type="journal article" date="2017" name="ISME J.">
        <title>Energy and carbon metabolisms in a deep terrestrial subsurface fluid microbial community.</title>
        <authorList>
            <person name="Momper L."/>
            <person name="Jungbluth S.P."/>
            <person name="Lee M.D."/>
            <person name="Amend J.P."/>
        </authorList>
    </citation>
    <scope>NUCLEOTIDE SEQUENCE [LARGE SCALE GENOMIC DNA]</scope>
    <source>
        <strain evidence="2">SURF_46</strain>
    </source>
</reference>
<keyword evidence="1" id="KW-0812">Transmembrane</keyword>
<dbReference type="EMBL" id="QZJF01000002">
    <property type="protein sequence ID" value="RJR28261.1"/>
    <property type="molecule type" value="Genomic_DNA"/>
</dbReference>
<comment type="caution">
    <text evidence="2">The sequence shown here is derived from an EMBL/GenBank/DDBJ whole genome shotgun (WGS) entry which is preliminary data.</text>
</comment>
<dbReference type="Proteomes" id="UP000265540">
    <property type="component" value="Unassembled WGS sequence"/>
</dbReference>
<name>A0A3A4ZGM8_UNCKA</name>
<proteinExistence type="predicted"/>
<accession>A0A3A4ZGM8</accession>
<feature type="transmembrane region" description="Helical" evidence="1">
    <location>
        <begin position="84"/>
        <end position="103"/>
    </location>
</feature>
<evidence type="ECO:0000313" key="3">
    <source>
        <dbReference type="Proteomes" id="UP000265540"/>
    </source>
</evidence>
<feature type="transmembrane region" description="Helical" evidence="1">
    <location>
        <begin position="54"/>
        <end position="72"/>
    </location>
</feature>
<gene>
    <name evidence="2" type="ORF">C4561_00160</name>
</gene>
<keyword evidence="1" id="KW-1133">Transmembrane helix</keyword>
<evidence type="ECO:0000256" key="1">
    <source>
        <dbReference type="SAM" id="Phobius"/>
    </source>
</evidence>
<organism evidence="2 3">
    <name type="scientific">candidate division WWE3 bacterium</name>
    <dbReference type="NCBI Taxonomy" id="2053526"/>
    <lineage>
        <taxon>Bacteria</taxon>
        <taxon>Katanobacteria</taxon>
    </lineage>
</organism>
<feature type="transmembrane region" description="Helical" evidence="1">
    <location>
        <begin position="110"/>
        <end position="132"/>
    </location>
</feature>
<evidence type="ECO:0000313" key="2">
    <source>
        <dbReference type="EMBL" id="RJR28261.1"/>
    </source>
</evidence>
<keyword evidence="1" id="KW-0472">Membrane</keyword>
<protein>
    <submittedName>
        <fullName evidence="2">Uncharacterized protein</fullName>
    </submittedName>
</protein>